<keyword evidence="15" id="KW-1185">Reference proteome</keyword>
<keyword evidence="6 11" id="KW-0812">Transmembrane</keyword>
<dbReference type="EC" id="2.7.13.3" evidence="3"/>
<dbReference type="RefSeq" id="WP_168660037.1">
    <property type="nucleotide sequence ID" value="NZ_CP051180.1"/>
</dbReference>
<dbReference type="InterPro" id="IPR005467">
    <property type="entry name" value="His_kinase_dom"/>
</dbReference>
<sequence>MIASLFERVRQPTIYRRVIAIAMMLLIVAVLYLVYLQERGRSRQHYANAATVAASQLGYVGREFRQSNITPLARWKDSSRVHAGELLFSICDDQNATVYNSQDIVAISATGACNAIPKHSEELPFRAITLDNQLPYFLIPFPIETDSKPITVVLIRPASAIQEVAKQQTQTMVIKTIALLLALFVLLVAGARWGVQPLLQLRDQLQEIISGKRDKLEHIKAREVQGTAQAINELLEQTTQRKQIYQDAMNDLAHSLKTRIAAINALLDDQHNPQQRLLLEQQLIQMDELVQYQLRKAVLGRQGLKQEFTNALYTCEQLKMMLHKVHAERHIRCDLLISPEQQISCNATDLMELLGNTMDNAFRFANKQVVVSLNQSIEQTLLTIEDDGPGIDEDKIERIVRRGERADERSEGQGIGLAVCEEICLSYGGMMSIERSPMGGAKIAFKLPNDNRFA</sequence>
<dbReference type="SMART" id="SM00387">
    <property type="entry name" value="HATPase_c"/>
    <property type="match status" value="1"/>
</dbReference>
<dbReference type="GO" id="GO:0004673">
    <property type="term" value="F:protein histidine kinase activity"/>
    <property type="evidence" value="ECO:0007669"/>
    <property type="project" value="UniProtKB-EC"/>
</dbReference>
<name>A0A6H1UEY8_9GAMM</name>
<keyword evidence="4" id="KW-0597">Phosphoprotein</keyword>
<feature type="transmembrane region" description="Helical" evidence="11">
    <location>
        <begin position="176"/>
        <end position="195"/>
    </location>
</feature>
<feature type="domain" description="HAMP" evidence="13">
    <location>
        <begin position="192"/>
        <end position="243"/>
    </location>
</feature>
<keyword evidence="7 14" id="KW-0418">Kinase</keyword>
<dbReference type="InterPro" id="IPR050428">
    <property type="entry name" value="TCS_sensor_his_kinase"/>
</dbReference>
<dbReference type="KEGG" id="fes:HER31_07750"/>
<dbReference type="Pfam" id="PF02518">
    <property type="entry name" value="HATPase_c"/>
    <property type="match status" value="1"/>
</dbReference>
<evidence type="ECO:0000256" key="2">
    <source>
        <dbReference type="ARBA" id="ARBA00004370"/>
    </source>
</evidence>
<dbReference type="GO" id="GO:0005524">
    <property type="term" value="F:ATP binding"/>
    <property type="evidence" value="ECO:0007669"/>
    <property type="project" value="UniProtKB-KW"/>
</dbReference>
<dbReference type="GO" id="GO:0000160">
    <property type="term" value="P:phosphorelay signal transduction system"/>
    <property type="evidence" value="ECO:0007669"/>
    <property type="project" value="UniProtKB-KW"/>
</dbReference>
<comment type="subcellular location">
    <subcellularLocation>
        <location evidence="2">Membrane</location>
    </subcellularLocation>
</comment>
<evidence type="ECO:0000256" key="5">
    <source>
        <dbReference type="ARBA" id="ARBA00022679"/>
    </source>
</evidence>
<comment type="catalytic activity">
    <reaction evidence="1">
        <text>ATP + protein L-histidine = ADP + protein N-phospho-L-histidine.</text>
        <dbReference type="EC" id="2.7.13.3"/>
    </reaction>
</comment>
<dbReference type="PROSITE" id="PS50109">
    <property type="entry name" value="HIS_KIN"/>
    <property type="match status" value="1"/>
</dbReference>
<dbReference type="PANTHER" id="PTHR45436">
    <property type="entry name" value="SENSOR HISTIDINE KINASE YKOH"/>
    <property type="match status" value="1"/>
</dbReference>
<evidence type="ECO:0000256" key="4">
    <source>
        <dbReference type="ARBA" id="ARBA00022553"/>
    </source>
</evidence>
<evidence type="ECO:0000256" key="7">
    <source>
        <dbReference type="ARBA" id="ARBA00022777"/>
    </source>
</evidence>
<dbReference type="InterPro" id="IPR004358">
    <property type="entry name" value="Sig_transdc_His_kin-like_C"/>
</dbReference>
<keyword evidence="5" id="KW-0808">Transferase</keyword>
<reference evidence="14 15" key="1">
    <citation type="submission" date="2020-04" db="EMBL/GenBank/DDBJ databases">
        <title>Ferrimonas sp. S7 isolated from sea water.</title>
        <authorList>
            <person name="Bae S.S."/>
            <person name="Baek K."/>
        </authorList>
    </citation>
    <scope>NUCLEOTIDE SEQUENCE [LARGE SCALE GENOMIC DNA]</scope>
    <source>
        <strain evidence="14 15">S7</strain>
    </source>
</reference>
<dbReference type="EMBL" id="CP051180">
    <property type="protein sequence ID" value="QIZ76776.1"/>
    <property type="molecule type" value="Genomic_DNA"/>
</dbReference>
<evidence type="ECO:0000259" key="13">
    <source>
        <dbReference type="PROSITE" id="PS50885"/>
    </source>
</evidence>
<dbReference type="InterPro" id="IPR036890">
    <property type="entry name" value="HATPase_C_sf"/>
</dbReference>
<dbReference type="PANTHER" id="PTHR45436:SF4">
    <property type="entry name" value="SENSOR PROTEIN PHOQ"/>
    <property type="match status" value="1"/>
</dbReference>
<proteinExistence type="predicted"/>
<gene>
    <name evidence="14" type="ORF">HER31_07750</name>
</gene>
<evidence type="ECO:0000256" key="9">
    <source>
        <dbReference type="ARBA" id="ARBA00023012"/>
    </source>
</evidence>
<dbReference type="Proteomes" id="UP000501602">
    <property type="component" value="Chromosome"/>
</dbReference>
<evidence type="ECO:0000256" key="10">
    <source>
        <dbReference type="ARBA" id="ARBA00023136"/>
    </source>
</evidence>
<evidence type="ECO:0000256" key="3">
    <source>
        <dbReference type="ARBA" id="ARBA00012438"/>
    </source>
</evidence>
<keyword evidence="8 11" id="KW-1133">Transmembrane helix</keyword>
<evidence type="ECO:0000259" key="12">
    <source>
        <dbReference type="PROSITE" id="PS50109"/>
    </source>
</evidence>
<dbReference type="SUPFAM" id="SSF55874">
    <property type="entry name" value="ATPase domain of HSP90 chaperone/DNA topoisomerase II/histidine kinase"/>
    <property type="match status" value="1"/>
</dbReference>
<organism evidence="14 15">
    <name type="scientific">Ferrimonas lipolytica</name>
    <dbReference type="NCBI Taxonomy" id="2724191"/>
    <lineage>
        <taxon>Bacteria</taxon>
        <taxon>Pseudomonadati</taxon>
        <taxon>Pseudomonadota</taxon>
        <taxon>Gammaproteobacteria</taxon>
        <taxon>Alteromonadales</taxon>
        <taxon>Ferrimonadaceae</taxon>
        <taxon>Ferrimonas</taxon>
    </lineage>
</organism>
<dbReference type="Gene3D" id="3.30.565.10">
    <property type="entry name" value="Histidine kinase-like ATPase, C-terminal domain"/>
    <property type="match status" value="1"/>
</dbReference>
<dbReference type="InterPro" id="IPR003660">
    <property type="entry name" value="HAMP_dom"/>
</dbReference>
<evidence type="ECO:0000256" key="8">
    <source>
        <dbReference type="ARBA" id="ARBA00022989"/>
    </source>
</evidence>
<dbReference type="InterPro" id="IPR003594">
    <property type="entry name" value="HATPase_dom"/>
</dbReference>
<evidence type="ECO:0000256" key="11">
    <source>
        <dbReference type="SAM" id="Phobius"/>
    </source>
</evidence>
<dbReference type="GO" id="GO:0005886">
    <property type="term" value="C:plasma membrane"/>
    <property type="evidence" value="ECO:0007669"/>
    <property type="project" value="TreeGrafter"/>
</dbReference>
<evidence type="ECO:0000256" key="6">
    <source>
        <dbReference type="ARBA" id="ARBA00022692"/>
    </source>
</evidence>
<evidence type="ECO:0000256" key="1">
    <source>
        <dbReference type="ARBA" id="ARBA00000085"/>
    </source>
</evidence>
<feature type="domain" description="Histidine kinase" evidence="12">
    <location>
        <begin position="251"/>
        <end position="451"/>
    </location>
</feature>
<protein>
    <recommendedName>
        <fullName evidence="3">histidine kinase</fullName>
        <ecNumber evidence="3">2.7.13.3</ecNumber>
    </recommendedName>
</protein>
<dbReference type="AlphaFoldDB" id="A0A6H1UEY8"/>
<dbReference type="PRINTS" id="PR00344">
    <property type="entry name" value="BCTRLSENSOR"/>
</dbReference>
<evidence type="ECO:0000313" key="14">
    <source>
        <dbReference type="EMBL" id="QIZ76776.1"/>
    </source>
</evidence>
<evidence type="ECO:0000313" key="15">
    <source>
        <dbReference type="Proteomes" id="UP000501602"/>
    </source>
</evidence>
<keyword evidence="10 11" id="KW-0472">Membrane</keyword>
<keyword evidence="9" id="KW-0902">Two-component regulatory system</keyword>
<feature type="transmembrane region" description="Helical" evidence="11">
    <location>
        <begin position="14"/>
        <end position="35"/>
    </location>
</feature>
<accession>A0A6H1UEY8</accession>
<dbReference type="PROSITE" id="PS50885">
    <property type="entry name" value="HAMP"/>
    <property type="match status" value="1"/>
</dbReference>